<feature type="transmembrane region" description="Helical" evidence="6">
    <location>
        <begin position="253"/>
        <end position="276"/>
    </location>
</feature>
<sequence length="445" mass="47786">MLDNIGSHSYFFSIIARLAITAHVVGLTSPFPSRKVEKANNQLEKIFVGNEVDVVNKKHLALLFFIAFFIMLGFGIIIPILPFFAEKLGATSFQIGMLFASYNIMQLVFAPIWGALSDKIGRKPLISFGLFGFSITFILFGLADSYTEMLLYRILGGIVSAAALPTVTAMVADLFPSEERAKGMGVIGAGIGLSFVFGPVIGGLLSEFGFAVPFYASGIVALLTFFLILFVLPESLPKEKRANLQKEQRQNPLVSLFGSMSLLYGILFTVSFAFSGLETTFALYISDLYGFTSKDLGYMFLVMGLIAAAVQGGLIGRMVKQLGEASVLVIGMILYGIGFFAIPLSGNFWVLALILSLFGAGQGMIRATATAMITQRTTQGQGVTSGAISSMDSLGRILGPLAGGAVYQVSHSGPFFLGGVLMALLLLWFVSSYRRLPDPSTQAQS</sequence>
<evidence type="ECO:0000256" key="5">
    <source>
        <dbReference type="ARBA" id="ARBA00023136"/>
    </source>
</evidence>
<dbReference type="PRINTS" id="PR01035">
    <property type="entry name" value="TCRTETA"/>
</dbReference>
<evidence type="ECO:0000313" key="8">
    <source>
        <dbReference type="EMBL" id="PSJ99049.1"/>
    </source>
</evidence>
<dbReference type="OrthoDB" id="9793283at2"/>
<reference evidence="8 9" key="1">
    <citation type="submission" date="2018-03" db="EMBL/GenBank/DDBJ databases">
        <title>Brevisbacillus phylogenomics.</title>
        <authorList>
            <person name="Dunlap C."/>
        </authorList>
    </citation>
    <scope>NUCLEOTIDE SEQUENCE [LARGE SCALE GENOMIC DNA]</scope>
    <source>
        <strain evidence="8 9">NRRL NRS-1210</strain>
    </source>
</reference>
<keyword evidence="4 6" id="KW-1133">Transmembrane helix</keyword>
<name>A0A2P7VIM0_9BACL</name>
<dbReference type="Gene3D" id="1.20.1250.20">
    <property type="entry name" value="MFS general substrate transporter like domains"/>
    <property type="match status" value="1"/>
</dbReference>
<comment type="subcellular location">
    <subcellularLocation>
        <location evidence="1">Cell membrane</location>
        <topology evidence="1">Multi-pass membrane protein</topology>
    </subcellularLocation>
</comment>
<feature type="transmembrane region" description="Helical" evidence="6">
    <location>
        <begin position="184"/>
        <end position="206"/>
    </location>
</feature>
<keyword evidence="3 6" id="KW-0812">Transmembrane</keyword>
<keyword evidence="9" id="KW-1185">Reference proteome</keyword>
<feature type="transmembrane region" description="Helical" evidence="6">
    <location>
        <begin position="93"/>
        <end position="113"/>
    </location>
</feature>
<feature type="transmembrane region" description="Helical" evidence="6">
    <location>
        <begin position="12"/>
        <end position="31"/>
    </location>
</feature>
<dbReference type="PROSITE" id="PS50850">
    <property type="entry name" value="MFS"/>
    <property type="match status" value="1"/>
</dbReference>
<accession>A0A2P7VIM0</accession>
<dbReference type="InterPro" id="IPR011701">
    <property type="entry name" value="MFS"/>
</dbReference>
<evidence type="ECO:0000256" key="2">
    <source>
        <dbReference type="ARBA" id="ARBA00022448"/>
    </source>
</evidence>
<feature type="transmembrane region" description="Helical" evidence="6">
    <location>
        <begin position="322"/>
        <end position="342"/>
    </location>
</feature>
<gene>
    <name evidence="8" type="ORF">C7R93_05345</name>
</gene>
<feature type="transmembrane region" description="Helical" evidence="6">
    <location>
        <begin position="149"/>
        <end position="172"/>
    </location>
</feature>
<feature type="transmembrane region" description="Helical" evidence="6">
    <location>
        <begin position="60"/>
        <end position="81"/>
    </location>
</feature>
<dbReference type="GO" id="GO:0005886">
    <property type="term" value="C:plasma membrane"/>
    <property type="evidence" value="ECO:0007669"/>
    <property type="project" value="UniProtKB-SubCell"/>
</dbReference>
<dbReference type="Pfam" id="PF07690">
    <property type="entry name" value="MFS_1"/>
    <property type="match status" value="1"/>
</dbReference>
<feature type="transmembrane region" description="Helical" evidence="6">
    <location>
        <begin position="415"/>
        <end position="433"/>
    </location>
</feature>
<dbReference type="SUPFAM" id="SSF103473">
    <property type="entry name" value="MFS general substrate transporter"/>
    <property type="match status" value="1"/>
</dbReference>
<feature type="transmembrane region" description="Helical" evidence="6">
    <location>
        <begin position="125"/>
        <end position="143"/>
    </location>
</feature>
<proteinExistence type="predicted"/>
<dbReference type="InterPro" id="IPR020846">
    <property type="entry name" value="MFS_dom"/>
</dbReference>
<evidence type="ECO:0000256" key="3">
    <source>
        <dbReference type="ARBA" id="ARBA00022692"/>
    </source>
</evidence>
<dbReference type="AlphaFoldDB" id="A0A2P7VIM0"/>
<feature type="transmembrane region" description="Helical" evidence="6">
    <location>
        <begin position="296"/>
        <end position="315"/>
    </location>
</feature>
<evidence type="ECO:0000256" key="4">
    <source>
        <dbReference type="ARBA" id="ARBA00022989"/>
    </source>
</evidence>
<protein>
    <submittedName>
        <fullName evidence="8">Tetracycline resistance MFS efflux pump</fullName>
    </submittedName>
</protein>
<dbReference type="InterPro" id="IPR001958">
    <property type="entry name" value="Tet-R_TetA/multi-R_MdtG-like"/>
</dbReference>
<keyword evidence="2" id="KW-0813">Transport</keyword>
<keyword evidence="5 6" id="KW-0472">Membrane</keyword>
<comment type="caution">
    <text evidence="8">The sequence shown here is derived from an EMBL/GenBank/DDBJ whole genome shotgun (WGS) entry which is preliminary data.</text>
</comment>
<dbReference type="PANTHER" id="PTHR23506">
    <property type="entry name" value="GH10249P"/>
    <property type="match status" value="1"/>
</dbReference>
<dbReference type="RefSeq" id="WP_106837844.1">
    <property type="nucleotide sequence ID" value="NZ_JARMEZ010000010.1"/>
</dbReference>
<dbReference type="InterPro" id="IPR050930">
    <property type="entry name" value="MFS_Vesicular_Transporter"/>
</dbReference>
<dbReference type="Proteomes" id="UP000240419">
    <property type="component" value="Unassembled WGS sequence"/>
</dbReference>
<evidence type="ECO:0000256" key="6">
    <source>
        <dbReference type="SAM" id="Phobius"/>
    </source>
</evidence>
<dbReference type="InterPro" id="IPR036259">
    <property type="entry name" value="MFS_trans_sf"/>
</dbReference>
<dbReference type="GO" id="GO:0022857">
    <property type="term" value="F:transmembrane transporter activity"/>
    <property type="evidence" value="ECO:0007669"/>
    <property type="project" value="InterPro"/>
</dbReference>
<evidence type="ECO:0000256" key="1">
    <source>
        <dbReference type="ARBA" id="ARBA00004651"/>
    </source>
</evidence>
<evidence type="ECO:0000313" key="9">
    <source>
        <dbReference type="Proteomes" id="UP000240419"/>
    </source>
</evidence>
<feature type="transmembrane region" description="Helical" evidence="6">
    <location>
        <begin position="212"/>
        <end position="232"/>
    </location>
</feature>
<dbReference type="CDD" id="cd17325">
    <property type="entry name" value="MFS_MdtG_SLC18_like"/>
    <property type="match status" value="1"/>
</dbReference>
<evidence type="ECO:0000259" key="7">
    <source>
        <dbReference type="PROSITE" id="PS50850"/>
    </source>
</evidence>
<feature type="domain" description="Major facilitator superfamily (MFS) profile" evidence="7">
    <location>
        <begin position="59"/>
        <end position="435"/>
    </location>
</feature>
<dbReference type="PANTHER" id="PTHR23506:SF23">
    <property type="entry name" value="GH10249P"/>
    <property type="match status" value="1"/>
</dbReference>
<feature type="transmembrane region" description="Helical" evidence="6">
    <location>
        <begin position="348"/>
        <end position="369"/>
    </location>
</feature>
<dbReference type="EMBL" id="PXZM01000005">
    <property type="protein sequence ID" value="PSJ99049.1"/>
    <property type="molecule type" value="Genomic_DNA"/>
</dbReference>
<organism evidence="8 9">
    <name type="scientific">Brevibacillus fortis</name>
    <dbReference type="NCBI Taxonomy" id="2126352"/>
    <lineage>
        <taxon>Bacteria</taxon>
        <taxon>Bacillati</taxon>
        <taxon>Bacillota</taxon>
        <taxon>Bacilli</taxon>
        <taxon>Bacillales</taxon>
        <taxon>Paenibacillaceae</taxon>
        <taxon>Brevibacillus</taxon>
    </lineage>
</organism>